<name>A0ABQ9VZI3_SAGOE</name>
<dbReference type="EMBL" id="JASSZA010000004">
    <property type="protein sequence ID" value="KAK2114809.1"/>
    <property type="molecule type" value="Genomic_DNA"/>
</dbReference>
<keyword evidence="2" id="KW-1185">Reference proteome</keyword>
<accession>A0ABQ9VZI3</accession>
<evidence type="ECO:0000313" key="2">
    <source>
        <dbReference type="Proteomes" id="UP001266305"/>
    </source>
</evidence>
<sequence length="330" mass="35614">MTCRRPGAEALPSTSRHHSAAIVNILVLGVHFPVLPKEISVSYSFCGEHDAHLVRLTTAAPERLSTEVVEAAAVSGFAEDGGLWLGGSSRFVDCRAGSPEEREVLPCPRPRLLLAALGPVTLLVLLSLWRRLWLSSELRAAPEKPEACCFGLPSTWRPSVRNAGACLRGRAEKPVRRPSPAWVLTALRELSPVRVLQGLSSDITAGDTGKELPPGNGVSVLGSPPISSLDRTPRLQSPWHMVRTFYPGGKGRVSSLSLWPALSTCFISGYASQLPSTLKESLTPLRRGQKPRWSDWPSRTTGVGAAVAVAVSAGYRPFTPRAPLDSPWHY</sequence>
<comment type="caution">
    <text evidence="1">The sequence shown here is derived from an EMBL/GenBank/DDBJ whole genome shotgun (WGS) entry which is preliminary data.</text>
</comment>
<protein>
    <submittedName>
        <fullName evidence="1">Uncharacterized protein</fullName>
    </submittedName>
</protein>
<evidence type="ECO:0000313" key="1">
    <source>
        <dbReference type="EMBL" id="KAK2114809.1"/>
    </source>
</evidence>
<dbReference type="Proteomes" id="UP001266305">
    <property type="component" value="Unassembled WGS sequence"/>
</dbReference>
<gene>
    <name evidence="1" type="ORF">P7K49_009075</name>
</gene>
<organism evidence="1 2">
    <name type="scientific">Saguinus oedipus</name>
    <name type="common">Cotton-top tamarin</name>
    <name type="synonym">Oedipomidas oedipus</name>
    <dbReference type="NCBI Taxonomy" id="9490"/>
    <lineage>
        <taxon>Eukaryota</taxon>
        <taxon>Metazoa</taxon>
        <taxon>Chordata</taxon>
        <taxon>Craniata</taxon>
        <taxon>Vertebrata</taxon>
        <taxon>Euteleostomi</taxon>
        <taxon>Mammalia</taxon>
        <taxon>Eutheria</taxon>
        <taxon>Euarchontoglires</taxon>
        <taxon>Primates</taxon>
        <taxon>Haplorrhini</taxon>
        <taxon>Platyrrhini</taxon>
        <taxon>Cebidae</taxon>
        <taxon>Callitrichinae</taxon>
        <taxon>Saguinus</taxon>
    </lineage>
</organism>
<proteinExistence type="predicted"/>
<reference evidence="1 2" key="1">
    <citation type="submission" date="2023-05" db="EMBL/GenBank/DDBJ databases">
        <title>B98-5 Cell Line De Novo Hybrid Assembly: An Optical Mapping Approach.</title>
        <authorList>
            <person name="Kananen K."/>
            <person name="Auerbach J.A."/>
            <person name="Kautto E."/>
            <person name="Blachly J.S."/>
        </authorList>
    </citation>
    <scope>NUCLEOTIDE SEQUENCE [LARGE SCALE GENOMIC DNA]</scope>
    <source>
        <strain evidence="1">B95-8</strain>
        <tissue evidence="1">Cell line</tissue>
    </source>
</reference>